<dbReference type="GO" id="GO:0005737">
    <property type="term" value="C:cytoplasm"/>
    <property type="evidence" value="ECO:0007669"/>
    <property type="project" value="TreeGrafter"/>
</dbReference>
<evidence type="ECO:0000313" key="4">
    <source>
        <dbReference type="Proteomes" id="UP000039865"/>
    </source>
</evidence>
<dbReference type="GO" id="GO:0015031">
    <property type="term" value="P:protein transport"/>
    <property type="evidence" value="ECO:0007669"/>
    <property type="project" value="InterPro"/>
</dbReference>
<organism evidence="3 4">
    <name type="scientific">Stylonychia lemnae</name>
    <name type="common">Ciliate</name>
    <dbReference type="NCBI Taxonomy" id="5949"/>
    <lineage>
        <taxon>Eukaryota</taxon>
        <taxon>Sar</taxon>
        <taxon>Alveolata</taxon>
        <taxon>Ciliophora</taxon>
        <taxon>Intramacronucleata</taxon>
        <taxon>Spirotrichea</taxon>
        <taxon>Stichotrichia</taxon>
        <taxon>Sporadotrichida</taxon>
        <taxon>Oxytrichidae</taxon>
        <taxon>Stylonychinae</taxon>
        <taxon>Stylonychia</taxon>
    </lineage>
</organism>
<proteinExistence type="inferred from homology"/>
<dbReference type="PANTHER" id="PTHR11787">
    <property type="entry name" value="RAB GDP-DISSOCIATION INHIBITOR"/>
    <property type="match status" value="1"/>
</dbReference>
<dbReference type="FunFam" id="1.10.405.10:FF:000001">
    <property type="entry name" value="Rab GDP dissociation inhibitor"/>
    <property type="match status" value="1"/>
</dbReference>
<dbReference type="Gene3D" id="3.30.519.10">
    <property type="entry name" value="Guanine Nucleotide Dissociation Inhibitor, domain 2"/>
    <property type="match status" value="1"/>
</dbReference>
<dbReference type="PRINTS" id="PR00892">
    <property type="entry name" value="RABGDI"/>
</dbReference>
<comment type="similarity">
    <text evidence="1 2">Belongs to the Rab GDI family.</text>
</comment>
<protein>
    <recommendedName>
        <fullName evidence="2">Rab GDP dissociation inhibitor</fullName>
    </recommendedName>
</protein>
<dbReference type="GO" id="GO:0016192">
    <property type="term" value="P:vesicle-mediated transport"/>
    <property type="evidence" value="ECO:0007669"/>
    <property type="project" value="TreeGrafter"/>
</dbReference>
<dbReference type="SUPFAM" id="SSF51905">
    <property type="entry name" value="FAD/NAD(P)-binding domain"/>
    <property type="match status" value="2"/>
</dbReference>
<dbReference type="FunCoup" id="A0A078A675">
    <property type="interactions" value="408"/>
</dbReference>
<dbReference type="PANTHER" id="PTHR11787:SF8">
    <property type="entry name" value="RAB GDP DISSOCIATION INHIBITOR"/>
    <property type="match status" value="1"/>
</dbReference>
<dbReference type="Gene3D" id="3.50.50.60">
    <property type="entry name" value="FAD/NAD(P)-binding domain"/>
    <property type="match status" value="1"/>
</dbReference>
<dbReference type="OMA" id="FETKAKM"/>
<dbReference type="EMBL" id="CCKQ01006396">
    <property type="protein sequence ID" value="CDW77704.1"/>
    <property type="molecule type" value="Genomic_DNA"/>
</dbReference>
<gene>
    <name evidence="3" type="primary">Contig11773.g12586</name>
    <name evidence="3" type="ORF">STYLEM_6669</name>
</gene>
<evidence type="ECO:0000256" key="1">
    <source>
        <dbReference type="ARBA" id="ARBA00005593"/>
    </source>
</evidence>
<accession>A0A078A675</accession>
<dbReference type="InterPro" id="IPR000806">
    <property type="entry name" value="RabGDI"/>
</dbReference>
<name>A0A078A675_STYLE</name>
<dbReference type="OrthoDB" id="9446342at2759"/>
<dbReference type="Gene3D" id="1.10.405.10">
    <property type="entry name" value="Guanine Nucleotide Dissociation Inhibitor, domain 1"/>
    <property type="match status" value="1"/>
</dbReference>
<dbReference type="Pfam" id="PF00996">
    <property type="entry name" value="GDI"/>
    <property type="match status" value="1"/>
</dbReference>
<reference evidence="3 4" key="1">
    <citation type="submission" date="2014-06" db="EMBL/GenBank/DDBJ databases">
        <authorList>
            <person name="Swart Estienne"/>
        </authorList>
    </citation>
    <scope>NUCLEOTIDE SEQUENCE [LARGE SCALE GENOMIC DNA]</scope>
    <source>
        <strain evidence="3 4">130c</strain>
    </source>
</reference>
<evidence type="ECO:0000256" key="2">
    <source>
        <dbReference type="RuleBase" id="RU363124"/>
    </source>
</evidence>
<keyword evidence="4" id="KW-1185">Reference proteome</keyword>
<dbReference type="GO" id="GO:0007264">
    <property type="term" value="P:small GTPase-mediated signal transduction"/>
    <property type="evidence" value="ECO:0007669"/>
    <property type="project" value="InterPro"/>
</dbReference>
<dbReference type="AlphaFoldDB" id="A0A078A675"/>
<dbReference type="Proteomes" id="UP000039865">
    <property type="component" value="Unassembled WGS sequence"/>
</dbReference>
<dbReference type="InterPro" id="IPR018203">
    <property type="entry name" value="GDP_dissociation_inhibitor"/>
</dbReference>
<dbReference type="GO" id="GO:0005093">
    <property type="term" value="F:Rab GDP-dissociation inhibitor activity"/>
    <property type="evidence" value="ECO:0007669"/>
    <property type="project" value="InterPro"/>
</dbReference>
<dbReference type="InterPro" id="IPR036188">
    <property type="entry name" value="FAD/NAD-bd_sf"/>
</dbReference>
<evidence type="ECO:0000313" key="3">
    <source>
        <dbReference type="EMBL" id="CDW77704.1"/>
    </source>
</evidence>
<dbReference type="InParanoid" id="A0A078A675"/>
<sequence>MNEEYDVIVLGTGLKECILSGLLSVKGKKVLHLDRNGYYGGETASLNLTNLWAMFRPGVEPPKEYGHNRDWNVDLIPKFIMANGNLVKMLLHTKVTRYLEWKCVDGSYVFQNQKGGLFSSAKSVIHKVPSNDSEALKSPLMGLWEKKRCRNFYLYVQDIEVNEPKTWKDIDIMRQPMRDVFKKFKLEDNTIDFLGHSVALFRDDEYIEQPAVDCVKKIALYVESLGKYGDSPFLYPIYGLGGLPESFSRLCAIHGGTYMLNTKVDEILFTDGRVSGIKSGTEEAKAPLIICDPSYVRGLSKVQENGKVIRAICILDHPIPSTNESTSCQVILPQKQLGRKYDIYISMVSSSHAVCSKGLYIAMISTTVETSTPELEIRPALDLLGDVLEMFVQISTIYEPIDDGKKDNLFVTKSYDATSHFESASDEVLELYERITGEKLDLNIEPTDEEEY</sequence>
<dbReference type="PRINTS" id="PR00891">
    <property type="entry name" value="RABGDIREP"/>
</dbReference>